<keyword evidence="4" id="KW-0539">Nucleus</keyword>
<evidence type="ECO:0000256" key="2">
    <source>
        <dbReference type="ARBA" id="ARBA00022552"/>
    </source>
</evidence>
<evidence type="ECO:0000256" key="5">
    <source>
        <dbReference type="ARBA" id="ARBA00043957"/>
    </source>
</evidence>
<comment type="subcellular location">
    <subcellularLocation>
        <location evidence="1">Nucleus</location>
    </subcellularLocation>
</comment>
<protein>
    <submittedName>
        <fullName evidence="8">950_t:CDS:1</fullName>
    </submittedName>
</protein>
<gene>
    <name evidence="8" type="ORF">DERYTH_LOCUS8757</name>
</gene>
<dbReference type="GO" id="GO:0071037">
    <property type="term" value="P:nuclear polyadenylation-dependent snRNA catabolic process"/>
    <property type="evidence" value="ECO:0007669"/>
    <property type="project" value="TreeGrafter"/>
</dbReference>
<dbReference type="InterPro" id="IPR045092">
    <property type="entry name" value="Rrp6-like"/>
</dbReference>
<dbReference type="InterPro" id="IPR012588">
    <property type="entry name" value="Exosome-assoc_fac_Rrp6_N"/>
</dbReference>
<keyword evidence="2" id="KW-0698">rRNA processing</keyword>
<dbReference type="SUPFAM" id="SSF47819">
    <property type="entry name" value="HRDC-like"/>
    <property type="match status" value="1"/>
</dbReference>
<dbReference type="OrthoDB" id="2250022at2759"/>
<evidence type="ECO:0000256" key="6">
    <source>
        <dbReference type="SAM" id="MobiDB-lite"/>
    </source>
</evidence>
<dbReference type="GO" id="GO:0071051">
    <property type="term" value="P:poly(A)-dependent snoRNA 3'-end processing"/>
    <property type="evidence" value="ECO:0007669"/>
    <property type="project" value="TreeGrafter"/>
</dbReference>
<dbReference type="GO" id="GO:0000467">
    <property type="term" value="P:exonucleolytic trimming to generate mature 3'-end of 5.8S rRNA from tricistronic rRNA transcript (SSU-rRNA, 5.8S rRNA, LSU-rRNA)"/>
    <property type="evidence" value="ECO:0007669"/>
    <property type="project" value="InterPro"/>
</dbReference>
<dbReference type="Gene3D" id="3.30.420.10">
    <property type="entry name" value="Ribonuclease H-like superfamily/Ribonuclease H"/>
    <property type="match status" value="1"/>
</dbReference>
<dbReference type="InterPro" id="IPR002562">
    <property type="entry name" value="3'-5'_exonuclease_dom"/>
</dbReference>
<evidence type="ECO:0000256" key="3">
    <source>
        <dbReference type="ARBA" id="ARBA00022835"/>
    </source>
</evidence>
<proteinExistence type="inferred from homology"/>
<dbReference type="SUPFAM" id="SSF53098">
    <property type="entry name" value="Ribonuclease H-like"/>
    <property type="match status" value="1"/>
</dbReference>
<dbReference type="GO" id="GO:0071036">
    <property type="term" value="P:nuclear polyadenylation-dependent snoRNA catabolic process"/>
    <property type="evidence" value="ECO:0007669"/>
    <property type="project" value="TreeGrafter"/>
</dbReference>
<sequence length="696" mass="79216">MAENVSTPPPILTLENYENFRKNAYKTIETYAGKQKSTLPPGEVAFCRTVDPASALALERLSAKMKNKLNRLLVNADIPGTEMLGRVNDAKDFDIWFKDLVTMNDSLIDGVNASLDELTGRNQKFASSTADTPKSMVAQFRARSGDINVVYSRNITRPQAKFKDKIDNSGVPFIPKLPNKPNAIVPLKLDGIEEGSVYPHPYRYEITHLTYPSFIFGEKEPIQYQPLDTTPLIWVDTLEGLTTMCQKLESSQEIAVDLEISTRDEDFIVDALELRHHLHMLNNSFTNPNILKVFHGADHDITWLQKDFGVYVVNLFDTNQASHLLEMRFHSLAYLLKHYCHVDADKKFQLADWRLRMRNELIQNSVTMTYNLLKVTLDRSAQISLQCYETFRYDPNGEDPNGYQKLLAKWNFPLNRQQLAVFKALHAWRDNKAREEDESLAYVLPNDTLFTLSEKMPEDSKDITSLCRNIVPPLVRENTLELVSLITDAKNSVLNSTSIFDNQLVKTEREIRTVASNSEPILNSKNVKWVLDTSHPKYKADDYIEKKSVLFGDFCIENGVNETTKKKVSEILSNLTFALPILPKSISYHSNRTGPQPKPVDENSQPITLPVEHVYVPPEARSTKSKGKEREVVIISQSISKKRQRLEDDDPIEDEKRLRRYDPYSSTATSSGNRSATTSGRELYEVTPVSQSTQIS</sequence>
<organism evidence="8 9">
    <name type="scientific">Dentiscutata erythropus</name>
    <dbReference type="NCBI Taxonomy" id="1348616"/>
    <lineage>
        <taxon>Eukaryota</taxon>
        <taxon>Fungi</taxon>
        <taxon>Fungi incertae sedis</taxon>
        <taxon>Mucoromycota</taxon>
        <taxon>Glomeromycotina</taxon>
        <taxon>Glomeromycetes</taxon>
        <taxon>Diversisporales</taxon>
        <taxon>Gigasporaceae</taxon>
        <taxon>Dentiscutata</taxon>
    </lineage>
</organism>
<evidence type="ECO:0000313" key="9">
    <source>
        <dbReference type="Proteomes" id="UP000789405"/>
    </source>
</evidence>
<comment type="caution">
    <text evidence="8">The sequence shown here is derived from an EMBL/GenBank/DDBJ whole genome shotgun (WGS) entry which is preliminary data.</text>
</comment>
<dbReference type="GO" id="GO:0005730">
    <property type="term" value="C:nucleolus"/>
    <property type="evidence" value="ECO:0007669"/>
    <property type="project" value="TreeGrafter"/>
</dbReference>
<evidence type="ECO:0000313" key="8">
    <source>
        <dbReference type="EMBL" id="CAG8623372.1"/>
    </source>
</evidence>
<dbReference type="PANTHER" id="PTHR12124:SF47">
    <property type="entry name" value="EXOSOME COMPONENT 10"/>
    <property type="match status" value="1"/>
</dbReference>
<feature type="region of interest" description="Disordered" evidence="6">
    <location>
        <begin position="588"/>
        <end position="696"/>
    </location>
</feature>
<dbReference type="GO" id="GO:0000166">
    <property type="term" value="F:nucleotide binding"/>
    <property type="evidence" value="ECO:0007669"/>
    <property type="project" value="InterPro"/>
</dbReference>
<dbReference type="Gene3D" id="1.10.150.80">
    <property type="entry name" value="HRDC domain"/>
    <property type="match status" value="1"/>
</dbReference>
<dbReference type="PANTHER" id="PTHR12124">
    <property type="entry name" value="POLYMYOSITIS/SCLERODERMA AUTOANTIGEN-RELATED"/>
    <property type="match status" value="1"/>
</dbReference>
<dbReference type="InterPro" id="IPR044876">
    <property type="entry name" value="HRDC_dom_sf"/>
</dbReference>
<dbReference type="Pfam" id="PF00570">
    <property type="entry name" value="HRDC"/>
    <property type="match status" value="1"/>
</dbReference>
<accession>A0A9N9GSM4</accession>
<dbReference type="InterPro" id="IPR010997">
    <property type="entry name" value="HRDC-like_sf"/>
</dbReference>
<dbReference type="Proteomes" id="UP000789405">
    <property type="component" value="Unassembled WGS sequence"/>
</dbReference>
<dbReference type="GO" id="GO:0000175">
    <property type="term" value="F:3'-5'-RNA exonuclease activity"/>
    <property type="evidence" value="ECO:0007669"/>
    <property type="project" value="InterPro"/>
</dbReference>
<dbReference type="GO" id="GO:0071039">
    <property type="term" value="P:nuclear polyadenylation-dependent CUT catabolic process"/>
    <property type="evidence" value="ECO:0007669"/>
    <property type="project" value="TreeGrafter"/>
</dbReference>
<comment type="similarity">
    <text evidence="5">Belongs to the exosome component 10/RRP6 family.</text>
</comment>
<dbReference type="AlphaFoldDB" id="A0A9N9GSM4"/>
<dbReference type="SMART" id="SM00341">
    <property type="entry name" value="HRDC"/>
    <property type="match status" value="1"/>
</dbReference>
<dbReference type="GO" id="GO:0071044">
    <property type="term" value="P:histone mRNA catabolic process"/>
    <property type="evidence" value="ECO:0007669"/>
    <property type="project" value="TreeGrafter"/>
</dbReference>
<evidence type="ECO:0000256" key="4">
    <source>
        <dbReference type="ARBA" id="ARBA00023242"/>
    </source>
</evidence>
<dbReference type="InterPro" id="IPR012337">
    <property type="entry name" value="RNaseH-like_sf"/>
</dbReference>
<evidence type="ECO:0000259" key="7">
    <source>
        <dbReference type="PROSITE" id="PS50967"/>
    </source>
</evidence>
<dbReference type="FunFam" id="1.10.150.80:FF:000001">
    <property type="entry name" value="Putative exosome component 10"/>
    <property type="match status" value="1"/>
</dbReference>
<dbReference type="GO" id="GO:0071035">
    <property type="term" value="P:nuclear polyadenylation-dependent rRNA catabolic process"/>
    <property type="evidence" value="ECO:0007669"/>
    <property type="project" value="TreeGrafter"/>
</dbReference>
<dbReference type="GO" id="GO:0003727">
    <property type="term" value="F:single-stranded RNA binding"/>
    <property type="evidence" value="ECO:0007669"/>
    <property type="project" value="TreeGrafter"/>
</dbReference>
<dbReference type="GO" id="GO:0071038">
    <property type="term" value="P:TRAMP-dependent tRNA surveillance pathway"/>
    <property type="evidence" value="ECO:0007669"/>
    <property type="project" value="TreeGrafter"/>
</dbReference>
<dbReference type="Pfam" id="PF08066">
    <property type="entry name" value="PMC2NT"/>
    <property type="match status" value="1"/>
</dbReference>
<dbReference type="SMART" id="SM00474">
    <property type="entry name" value="35EXOc"/>
    <property type="match status" value="1"/>
</dbReference>
<dbReference type="EMBL" id="CAJVPY010004588">
    <property type="protein sequence ID" value="CAG8623372.1"/>
    <property type="molecule type" value="Genomic_DNA"/>
</dbReference>
<keyword evidence="9" id="KW-1185">Reference proteome</keyword>
<dbReference type="PROSITE" id="PS50967">
    <property type="entry name" value="HRDC"/>
    <property type="match status" value="1"/>
</dbReference>
<dbReference type="Pfam" id="PF01612">
    <property type="entry name" value="DNA_pol_A_exo1"/>
    <property type="match status" value="1"/>
</dbReference>
<dbReference type="GO" id="GO:0000176">
    <property type="term" value="C:nuclear exosome (RNase complex)"/>
    <property type="evidence" value="ECO:0007669"/>
    <property type="project" value="InterPro"/>
</dbReference>
<reference evidence="8" key="1">
    <citation type="submission" date="2021-06" db="EMBL/GenBank/DDBJ databases">
        <authorList>
            <person name="Kallberg Y."/>
            <person name="Tangrot J."/>
            <person name="Rosling A."/>
        </authorList>
    </citation>
    <scope>NUCLEOTIDE SEQUENCE</scope>
    <source>
        <strain evidence="8">MA453B</strain>
    </source>
</reference>
<dbReference type="InterPro" id="IPR036397">
    <property type="entry name" value="RNaseH_sf"/>
</dbReference>
<evidence type="ECO:0000256" key="1">
    <source>
        <dbReference type="ARBA" id="ARBA00004123"/>
    </source>
</evidence>
<dbReference type="InterPro" id="IPR002121">
    <property type="entry name" value="HRDC_dom"/>
</dbReference>
<feature type="compositionally biased region" description="Polar residues" evidence="6">
    <location>
        <begin position="664"/>
        <end position="680"/>
    </location>
</feature>
<keyword evidence="3" id="KW-0271">Exosome</keyword>
<name>A0A9N9GSM4_9GLOM</name>
<feature type="domain" description="HRDC" evidence="7">
    <location>
        <begin position="415"/>
        <end position="496"/>
    </location>
</feature>
<dbReference type="GO" id="GO:0071040">
    <property type="term" value="P:nuclear polyadenylation-dependent antisense transcript catabolic process"/>
    <property type="evidence" value="ECO:0007669"/>
    <property type="project" value="TreeGrafter"/>
</dbReference>